<reference evidence="2" key="1">
    <citation type="journal article" date="2017" name="Nat. Ecol. Evol.">
        <title>Genome expansion and lineage-specific genetic innovations in the forest pathogenic fungi Armillaria.</title>
        <authorList>
            <person name="Sipos G."/>
            <person name="Prasanna A.N."/>
            <person name="Walter M.C."/>
            <person name="O'Connor E."/>
            <person name="Balint B."/>
            <person name="Krizsan K."/>
            <person name="Kiss B."/>
            <person name="Hess J."/>
            <person name="Varga T."/>
            <person name="Slot J."/>
            <person name="Riley R."/>
            <person name="Boka B."/>
            <person name="Rigling D."/>
            <person name="Barry K."/>
            <person name="Lee J."/>
            <person name="Mihaltcheva S."/>
            <person name="LaButti K."/>
            <person name="Lipzen A."/>
            <person name="Waldron R."/>
            <person name="Moloney N.M."/>
            <person name="Sperisen C."/>
            <person name="Kredics L."/>
            <person name="Vagvoelgyi C."/>
            <person name="Patrignani A."/>
            <person name="Fitzpatrick D."/>
            <person name="Nagy I."/>
            <person name="Doyle S."/>
            <person name="Anderson J.B."/>
            <person name="Grigoriev I.V."/>
            <person name="Gueldener U."/>
            <person name="Muensterkoetter M."/>
            <person name="Nagy L.G."/>
        </authorList>
    </citation>
    <scope>NUCLEOTIDE SEQUENCE [LARGE SCALE GENOMIC DNA]</scope>
    <source>
        <strain evidence="2">28-4</strain>
    </source>
</reference>
<proteinExistence type="predicted"/>
<dbReference type="EMBL" id="KZ293479">
    <property type="protein sequence ID" value="PBK61066.1"/>
    <property type="molecule type" value="Genomic_DNA"/>
</dbReference>
<organism evidence="1 2">
    <name type="scientific">Armillaria solidipes</name>
    <dbReference type="NCBI Taxonomy" id="1076256"/>
    <lineage>
        <taxon>Eukaryota</taxon>
        <taxon>Fungi</taxon>
        <taxon>Dikarya</taxon>
        <taxon>Basidiomycota</taxon>
        <taxon>Agaricomycotina</taxon>
        <taxon>Agaricomycetes</taxon>
        <taxon>Agaricomycetidae</taxon>
        <taxon>Agaricales</taxon>
        <taxon>Marasmiineae</taxon>
        <taxon>Physalacriaceae</taxon>
        <taxon>Armillaria</taxon>
    </lineage>
</organism>
<keyword evidence="2" id="KW-1185">Reference proteome</keyword>
<protein>
    <submittedName>
        <fullName evidence="1">Uncharacterized protein</fullName>
    </submittedName>
</protein>
<evidence type="ECO:0000313" key="1">
    <source>
        <dbReference type="EMBL" id="PBK61066.1"/>
    </source>
</evidence>
<sequence length="59" mass="6525">MTNPGQSPTLPNMTRRPDERLIPRKVQLIKTAASNDDIDLNAVSTETVVILGLYLWSSS</sequence>
<name>A0A2H3BDD7_9AGAR</name>
<dbReference type="Proteomes" id="UP000218334">
    <property type="component" value="Unassembled WGS sequence"/>
</dbReference>
<evidence type="ECO:0000313" key="2">
    <source>
        <dbReference type="Proteomes" id="UP000218334"/>
    </source>
</evidence>
<dbReference type="AlphaFoldDB" id="A0A2H3BDD7"/>
<accession>A0A2H3BDD7</accession>
<gene>
    <name evidence="1" type="ORF">ARMSODRAFT_965252</name>
</gene>